<dbReference type="Proteomes" id="UP001215280">
    <property type="component" value="Unassembled WGS sequence"/>
</dbReference>
<name>A0AAD7MUJ6_9AGAR</name>
<keyword evidence="4" id="KW-1185">Reference proteome</keyword>
<keyword evidence="2" id="KW-0812">Transmembrane</keyword>
<feature type="transmembrane region" description="Helical" evidence="2">
    <location>
        <begin position="135"/>
        <end position="157"/>
    </location>
</feature>
<accession>A0AAD7MUJ6</accession>
<evidence type="ECO:0000313" key="4">
    <source>
        <dbReference type="Proteomes" id="UP001215280"/>
    </source>
</evidence>
<keyword evidence="2" id="KW-1133">Transmembrane helix</keyword>
<feature type="region of interest" description="Disordered" evidence="1">
    <location>
        <begin position="27"/>
        <end position="54"/>
    </location>
</feature>
<reference evidence="3" key="1">
    <citation type="submission" date="2023-03" db="EMBL/GenBank/DDBJ databases">
        <title>Massive genome expansion in bonnet fungi (Mycena s.s.) driven by repeated elements and novel gene families across ecological guilds.</title>
        <authorList>
            <consortium name="Lawrence Berkeley National Laboratory"/>
            <person name="Harder C.B."/>
            <person name="Miyauchi S."/>
            <person name="Viragh M."/>
            <person name="Kuo A."/>
            <person name="Thoen E."/>
            <person name="Andreopoulos B."/>
            <person name="Lu D."/>
            <person name="Skrede I."/>
            <person name="Drula E."/>
            <person name="Henrissat B."/>
            <person name="Morin E."/>
            <person name="Kohler A."/>
            <person name="Barry K."/>
            <person name="LaButti K."/>
            <person name="Morin E."/>
            <person name="Salamov A."/>
            <person name="Lipzen A."/>
            <person name="Mereny Z."/>
            <person name="Hegedus B."/>
            <person name="Baldrian P."/>
            <person name="Stursova M."/>
            <person name="Weitz H."/>
            <person name="Taylor A."/>
            <person name="Grigoriev I.V."/>
            <person name="Nagy L.G."/>
            <person name="Martin F."/>
            <person name="Kauserud H."/>
        </authorList>
    </citation>
    <scope>NUCLEOTIDE SEQUENCE</scope>
    <source>
        <strain evidence="3">CBHHK188m</strain>
    </source>
</reference>
<protein>
    <submittedName>
        <fullName evidence="3">Uncharacterized protein</fullName>
    </submittedName>
</protein>
<gene>
    <name evidence="3" type="ORF">DFH07DRAFT_846428</name>
</gene>
<evidence type="ECO:0000256" key="1">
    <source>
        <dbReference type="SAM" id="MobiDB-lite"/>
    </source>
</evidence>
<feature type="compositionally biased region" description="Polar residues" evidence="1">
    <location>
        <begin position="30"/>
        <end position="48"/>
    </location>
</feature>
<evidence type="ECO:0000313" key="3">
    <source>
        <dbReference type="EMBL" id="KAJ7732607.1"/>
    </source>
</evidence>
<feature type="non-terminal residue" evidence="3">
    <location>
        <position position="1"/>
    </location>
</feature>
<sequence>YLATPAPLHPPPPVIPSFLRIHVPQRTHHSYSQTQGGAREQLQQNPRTGIQERSRDVHSIQSLAKIVELTSRSVGSAGGLVTKSDPSFSAFHFNQRNSTTARVDFPALFLGNLGWDLSFYYTAPSRSLSTDEQDVVLKFSVPFCFLFLFLFLLLFLFPGIMHKTLLQLNLSSHGCISNCVYARNRQ</sequence>
<keyword evidence="2" id="KW-0472">Membrane</keyword>
<dbReference type="AlphaFoldDB" id="A0AAD7MUJ6"/>
<evidence type="ECO:0000256" key="2">
    <source>
        <dbReference type="SAM" id="Phobius"/>
    </source>
</evidence>
<proteinExistence type="predicted"/>
<comment type="caution">
    <text evidence="3">The sequence shown here is derived from an EMBL/GenBank/DDBJ whole genome shotgun (WGS) entry which is preliminary data.</text>
</comment>
<organism evidence="3 4">
    <name type="scientific">Mycena maculata</name>
    <dbReference type="NCBI Taxonomy" id="230809"/>
    <lineage>
        <taxon>Eukaryota</taxon>
        <taxon>Fungi</taxon>
        <taxon>Dikarya</taxon>
        <taxon>Basidiomycota</taxon>
        <taxon>Agaricomycotina</taxon>
        <taxon>Agaricomycetes</taxon>
        <taxon>Agaricomycetidae</taxon>
        <taxon>Agaricales</taxon>
        <taxon>Marasmiineae</taxon>
        <taxon>Mycenaceae</taxon>
        <taxon>Mycena</taxon>
    </lineage>
</organism>
<dbReference type="EMBL" id="JARJLG010000174">
    <property type="protein sequence ID" value="KAJ7732607.1"/>
    <property type="molecule type" value="Genomic_DNA"/>
</dbReference>